<keyword evidence="4" id="KW-1185">Reference proteome</keyword>
<dbReference type="Pfam" id="PF06114">
    <property type="entry name" value="Peptidase_M78"/>
    <property type="match status" value="1"/>
</dbReference>
<dbReference type="InterPro" id="IPR010359">
    <property type="entry name" value="IrrE_HExxH"/>
</dbReference>
<sequence length="352" mass="39592">MGDVILTARRAAGMTQEELAEQLGIQQATLSRYENNTRTPEPDMVARLAAALSLTPEFLSSSFSRMQGALAGDVHMRRQRTAKVSHWKSGEARLNMYRMRSAFLLDRIGMRPQNQVPTFELDTAATATPADAARLTRSQWRMPIGPVRNLTRWLESAGVLIFEEDFDTHRIDGMSQWASDYPVIIVNAAQTTDRRRWTLAHELGHLVLHSVFVVDDREMERQADEFAAEFLMPKHLIEPDLSVLKPARLIDLKATWGVSMQAIYERAYQFGRVTGEERTRFYRSLNARGWKANEPGADRIPPEHPALAATIGEALLDKGLDRQEVLAMTGSSGDADHDQFIPARVGGLKLIR</sequence>
<dbReference type="SUPFAM" id="SSF47413">
    <property type="entry name" value="lambda repressor-like DNA-binding domains"/>
    <property type="match status" value="1"/>
</dbReference>
<evidence type="ECO:0000256" key="1">
    <source>
        <dbReference type="ARBA" id="ARBA00007227"/>
    </source>
</evidence>
<feature type="domain" description="HTH cro/C1-type" evidence="2">
    <location>
        <begin position="5"/>
        <end position="59"/>
    </location>
</feature>
<dbReference type="Pfam" id="PF01381">
    <property type="entry name" value="HTH_3"/>
    <property type="match status" value="1"/>
</dbReference>
<dbReference type="Proteomes" id="UP000295087">
    <property type="component" value="Unassembled WGS sequence"/>
</dbReference>
<evidence type="ECO:0000259" key="2">
    <source>
        <dbReference type="PROSITE" id="PS50943"/>
    </source>
</evidence>
<dbReference type="EMBL" id="SNXK01000008">
    <property type="protein sequence ID" value="TDP31542.1"/>
    <property type="molecule type" value="Genomic_DNA"/>
</dbReference>
<dbReference type="GO" id="GO:0003677">
    <property type="term" value="F:DNA binding"/>
    <property type="evidence" value="ECO:0007669"/>
    <property type="project" value="InterPro"/>
</dbReference>
<comment type="caution">
    <text evidence="3">The sequence shown here is derived from an EMBL/GenBank/DDBJ whole genome shotgun (WGS) entry which is preliminary data.</text>
</comment>
<accession>A0A4V3CMV0</accession>
<dbReference type="PANTHER" id="PTHR43236">
    <property type="entry name" value="ANTITOXIN HIGA1"/>
    <property type="match status" value="1"/>
</dbReference>
<gene>
    <name evidence="3" type="ORF">DFR75_108147</name>
</gene>
<dbReference type="RefSeq" id="WP_243750082.1">
    <property type="nucleotide sequence ID" value="NZ_JBHXPO010000003.1"/>
</dbReference>
<dbReference type="SMART" id="SM00530">
    <property type="entry name" value="HTH_XRE"/>
    <property type="match status" value="1"/>
</dbReference>
<dbReference type="CDD" id="cd00093">
    <property type="entry name" value="HTH_XRE"/>
    <property type="match status" value="1"/>
</dbReference>
<evidence type="ECO:0000313" key="4">
    <source>
        <dbReference type="Proteomes" id="UP000295087"/>
    </source>
</evidence>
<dbReference type="InterPro" id="IPR010982">
    <property type="entry name" value="Lambda_DNA-bd_dom_sf"/>
</dbReference>
<dbReference type="PROSITE" id="PS50943">
    <property type="entry name" value="HTH_CROC1"/>
    <property type="match status" value="1"/>
</dbReference>
<dbReference type="Gene3D" id="1.10.10.2910">
    <property type="match status" value="1"/>
</dbReference>
<proteinExistence type="inferred from homology"/>
<dbReference type="InterPro" id="IPR052345">
    <property type="entry name" value="Rad_response_metalloprotease"/>
</dbReference>
<comment type="similarity">
    <text evidence="1">Belongs to the short-chain fatty acyl-CoA assimilation regulator (ScfR) family.</text>
</comment>
<protein>
    <submittedName>
        <fullName evidence="3">Zn-dependent peptidase ImmA (M78 family)</fullName>
    </submittedName>
</protein>
<organism evidence="3 4">
    <name type="scientific">Nocardia ignorata</name>
    <dbReference type="NCBI Taxonomy" id="145285"/>
    <lineage>
        <taxon>Bacteria</taxon>
        <taxon>Bacillati</taxon>
        <taxon>Actinomycetota</taxon>
        <taxon>Actinomycetes</taxon>
        <taxon>Mycobacteriales</taxon>
        <taxon>Nocardiaceae</taxon>
        <taxon>Nocardia</taxon>
    </lineage>
</organism>
<evidence type="ECO:0000313" key="3">
    <source>
        <dbReference type="EMBL" id="TDP31542.1"/>
    </source>
</evidence>
<name>A0A4V3CMV0_NOCIG</name>
<dbReference type="InterPro" id="IPR001387">
    <property type="entry name" value="Cro/C1-type_HTH"/>
</dbReference>
<dbReference type="AlphaFoldDB" id="A0A4V3CMV0"/>
<dbReference type="Gene3D" id="1.10.260.40">
    <property type="entry name" value="lambda repressor-like DNA-binding domains"/>
    <property type="match status" value="1"/>
</dbReference>
<dbReference type="PANTHER" id="PTHR43236:SF1">
    <property type="entry name" value="BLL7220 PROTEIN"/>
    <property type="match status" value="1"/>
</dbReference>
<reference evidence="3 4" key="1">
    <citation type="submission" date="2019-03" db="EMBL/GenBank/DDBJ databases">
        <title>Genomic Encyclopedia of Type Strains, Phase IV (KMG-IV): sequencing the most valuable type-strain genomes for metagenomic binning, comparative biology and taxonomic classification.</title>
        <authorList>
            <person name="Goeker M."/>
        </authorList>
    </citation>
    <scope>NUCLEOTIDE SEQUENCE [LARGE SCALE GENOMIC DNA]</scope>
    <source>
        <strain evidence="3 4">DSM 44496</strain>
    </source>
</reference>